<dbReference type="EMBL" id="CALNXJ010000009">
    <property type="protein sequence ID" value="CAH3103402.1"/>
    <property type="molecule type" value="Genomic_DNA"/>
</dbReference>
<dbReference type="AlphaFoldDB" id="A0AAU9W433"/>
<keyword evidence="3" id="KW-1185">Reference proteome</keyword>
<evidence type="ECO:0000313" key="2">
    <source>
        <dbReference type="EMBL" id="CAH3103402.1"/>
    </source>
</evidence>
<reference evidence="2 3" key="1">
    <citation type="submission" date="2022-05" db="EMBL/GenBank/DDBJ databases">
        <authorList>
            <consortium name="Genoscope - CEA"/>
            <person name="William W."/>
        </authorList>
    </citation>
    <scope>NUCLEOTIDE SEQUENCE [LARGE SCALE GENOMIC DNA]</scope>
</reference>
<protein>
    <submittedName>
        <fullName evidence="2">Uncharacterized protein</fullName>
    </submittedName>
</protein>
<accession>A0AAU9W433</accession>
<evidence type="ECO:0000313" key="3">
    <source>
        <dbReference type="Proteomes" id="UP001159428"/>
    </source>
</evidence>
<gene>
    <name evidence="2" type="ORF">PMEA_00035108</name>
</gene>
<organism evidence="2 3">
    <name type="scientific">Pocillopora meandrina</name>
    <dbReference type="NCBI Taxonomy" id="46732"/>
    <lineage>
        <taxon>Eukaryota</taxon>
        <taxon>Metazoa</taxon>
        <taxon>Cnidaria</taxon>
        <taxon>Anthozoa</taxon>
        <taxon>Hexacorallia</taxon>
        <taxon>Scleractinia</taxon>
        <taxon>Astrocoeniina</taxon>
        <taxon>Pocilloporidae</taxon>
        <taxon>Pocillopora</taxon>
    </lineage>
</organism>
<name>A0AAU9W433_9CNID</name>
<proteinExistence type="predicted"/>
<feature type="region of interest" description="Disordered" evidence="1">
    <location>
        <begin position="1"/>
        <end position="24"/>
    </location>
</feature>
<comment type="caution">
    <text evidence="2">The sequence shown here is derived from an EMBL/GenBank/DDBJ whole genome shotgun (WGS) entry which is preliminary data.</text>
</comment>
<feature type="non-terminal residue" evidence="2">
    <location>
        <position position="1"/>
    </location>
</feature>
<dbReference type="Proteomes" id="UP001159428">
    <property type="component" value="Unassembled WGS sequence"/>
</dbReference>
<evidence type="ECO:0000256" key="1">
    <source>
        <dbReference type="SAM" id="MobiDB-lite"/>
    </source>
</evidence>
<sequence>VGFRHGRERHWTSSGIPRTEQDKRNLGDWTSTEFSPYFNLNSIGYIHLIVNHSENFVDPYTGAHSNTIEGVWSQ</sequence>